<protein>
    <submittedName>
        <fullName evidence="2">AT hook, DNA-binding domain-containing protein</fullName>
    </submittedName>
</protein>
<name>F2KSI1_ARCVS</name>
<dbReference type="GO" id="GO:0003677">
    <property type="term" value="F:DNA binding"/>
    <property type="evidence" value="ECO:0007669"/>
    <property type="project" value="UniProtKB-KW"/>
</dbReference>
<keyword evidence="2" id="KW-0238">DNA-binding</keyword>
<evidence type="ECO:0000313" key="3">
    <source>
        <dbReference type="Proteomes" id="UP000008136"/>
    </source>
</evidence>
<organism evidence="2 3">
    <name type="scientific">Archaeoglobus veneficus (strain DSM 11195 / SNP6)</name>
    <dbReference type="NCBI Taxonomy" id="693661"/>
    <lineage>
        <taxon>Archaea</taxon>
        <taxon>Methanobacteriati</taxon>
        <taxon>Methanobacteriota</taxon>
        <taxon>Archaeoglobi</taxon>
        <taxon>Archaeoglobales</taxon>
        <taxon>Archaeoglobaceae</taxon>
        <taxon>Archaeoglobus</taxon>
    </lineage>
</organism>
<dbReference type="Proteomes" id="UP000008136">
    <property type="component" value="Chromosome"/>
</dbReference>
<evidence type="ECO:0000256" key="1">
    <source>
        <dbReference type="SAM" id="Coils"/>
    </source>
</evidence>
<evidence type="ECO:0000313" key="2">
    <source>
        <dbReference type="EMBL" id="AEA48051.1"/>
    </source>
</evidence>
<sequence length="174" mass="20757">MGYCSYENEFSMTKRRGRPRKYGEETTRLTISLPKSLKLKLEEVAADNMSDFVVQAIEDKLATVDDDYEQKLLKEIEETKKHLQHLQRLYEEIQHQKLMAVKEEITSRLDSLMNSYRIYDSENELDEKKLKYYKDMLELRIRVLANDLNKPVSEVLKYVKQLYPDVKILEELEL</sequence>
<feature type="coiled-coil region" evidence="1">
    <location>
        <begin position="69"/>
        <end position="96"/>
    </location>
</feature>
<reference evidence="2 3" key="1">
    <citation type="submission" date="2011-03" db="EMBL/GenBank/DDBJ databases">
        <title>The complete genome of Archaeoglobus veneficus SNP6.</title>
        <authorList>
            <consortium name="US DOE Joint Genome Institute (JGI-PGF)"/>
            <person name="Lucas S."/>
            <person name="Copeland A."/>
            <person name="Lapidus A."/>
            <person name="Bruce D."/>
            <person name="Goodwin L."/>
            <person name="Pitluck S."/>
            <person name="Kyrpides N."/>
            <person name="Mavromatis K."/>
            <person name="Pagani I."/>
            <person name="Ivanova N."/>
            <person name="Mikhailova N."/>
            <person name="Lu M."/>
            <person name="Detter J.C."/>
            <person name="Tapia R."/>
            <person name="Han C."/>
            <person name="Land M."/>
            <person name="Hauser L."/>
            <person name="Markowitz V."/>
            <person name="Cheng J.-F."/>
            <person name="Hugenholtz P."/>
            <person name="Woyke T."/>
            <person name="Wu D."/>
            <person name="Spring S."/>
            <person name="Brambilla E."/>
            <person name="Klenk H.-P."/>
            <person name="Eisen J.A."/>
        </authorList>
    </citation>
    <scope>NUCLEOTIDE SEQUENCE [LARGE SCALE GENOMIC DNA]</scope>
    <source>
        <strain>SNP6</strain>
    </source>
</reference>
<keyword evidence="3" id="KW-1185">Reference proteome</keyword>
<dbReference type="KEGG" id="ave:Arcve_2061"/>
<dbReference type="AlphaFoldDB" id="F2KSI1"/>
<dbReference type="EMBL" id="CP002588">
    <property type="protein sequence ID" value="AEA48051.1"/>
    <property type="molecule type" value="Genomic_DNA"/>
</dbReference>
<gene>
    <name evidence="2" type="ordered locus">Arcve_2061</name>
</gene>
<keyword evidence="1" id="KW-0175">Coiled coil</keyword>
<dbReference type="STRING" id="693661.Arcve_2061"/>
<proteinExistence type="predicted"/>
<dbReference type="HOGENOM" id="CLU_1536579_0_0_2"/>
<accession>F2KSI1</accession>